<evidence type="ECO:0000313" key="1">
    <source>
        <dbReference type="EMBL" id="RNA44006.1"/>
    </source>
</evidence>
<dbReference type="EMBL" id="REGN01000165">
    <property type="protein sequence ID" value="RNA44006.1"/>
    <property type="molecule type" value="Genomic_DNA"/>
</dbReference>
<comment type="caution">
    <text evidence="1">The sequence shown here is derived from an EMBL/GenBank/DDBJ whole genome shotgun (WGS) entry which is preliminary data.</text>
</comment>
<accession>A0A3M7T7J6</accession>
<organism evidence="1 2">
    <name type="scientific">Brachionus plicatilis</name>
    <name type="common">Marine rotifer</name>
    <name type="synonym">Brachionus muelleri</name>
    <dbReference type="NCBI Taxonomy" id="10195"/>
    <lineage>
        <taxon>Eukaryota</taxon>
        <taxon>Metazoa</taxon>
        <taxon>Spiralia</taxon>
        <taxon>Gnathifera</taxon>
        <taxon>Rotifera</taxon>
        <taxon>Eurotatoria</taxon>
        <taxon>Monogononta</taxon>
        <taxon>Pseudotrocha</taxon>
        <taxon>Ploima</taxon>
        <taxon>Brachionidae</taxon>
        <taxon>Brachionus</taxon>
    </lineage>
</organism>
<proteinExistence type="predicted"/>
<name>A0A3M7T7J6_BRAPC</name>
<evidence type="ECO:0000313" key="2">
    <source>
        <dbReference type="Proteomes" id="UP000276133"/>
    </source>
</evidence>
<dbReference type="Proteomes" id="UP000276133">
    <property type="component" value="Unassembled WGS sequence"/>
</dbReference>
<sequence length="64" mass="7289">MGIRVHLIISSVNATKCNIKSCTNCQSPLMTCKISAKFTTLEFSIQEVFNENYGLRDKNEKNYI</sequence>
<protein>
    <submittedName>
        <fullName evidence="1">Uncharacterized protein</fullName>
    </submittedName>
</protein>
<dbReference type="AlphaFoldDB" id="A0A3M7T7J6"/>
<reference evidence="1 2" key="1">
    <citation type="journal article" date="2018" name="Sci. Rep.">
        <title>Genomic signatures of local adaptation to the degree of environmental predictability in rotifers.</title>
        <authorList>
            <person name="Franch-Gras L."/>
            <person name="Hahn C."/>
            <person name="Garcia-Roger E.M."/>
            <person name="Carmona M.J."/>
            <person name="Serra M."/>
            <person name="Gomez A."/>
        </authorList>
    </citation>
    <scope>NUCLEOTIDE SEQUENCE [LARGE SCALE GENOMIC DNA]</scope>
    <source>
        <strain evidence="1">HYR1</strain>
    </source>
</reference>
<keyword evidence="2" id="KW-1185">Reference proteome</keyword>
<gene>
    <name evidence="1" type="ORF">BpHYR1_050814</name>
</gene>